<dbReference type="GO" id="GO:0003677">
    <property type="term" value="F:DNA binding"/>
    <property type="evidence" value="ECO:0007669"/>
    <property type="project" value="UniProtKB-UniRule"/>
</dbReference>
<dbReference type="SMART" id="SM00992">
    <property type="entry name" value="YccV-like"/>
    <property type="match status" value="1"/>
</dbReference>
<reference evidence="3 4" key="1">
    <citation type="journal article" date="2010" name="Stand. Genomic Sci.">
        <title>Complete genome sequence of Coraliomargarita akajimensis type strain (04OKA010-24).</title>
        <authorList>
            <person name="Mavromatis K."/>
            <person name="Abt B."/>
            <person name="Brambilla E."/>
            <person name="Lapidus A."/>
            <person name="Copeland A."/>
            <person name="Deshpande S."/>
            <person name="Nolan M."/>
            <person name="Lucas S."/>
            <person name="Tice H."/>
            <person name="Cheng J.F."/>
            <person name="Han C."/>
            <person name="Detter J.C."/>
            <person name="Woyke T."/>
            <person name="Goodwin L."/>
            <person name="Pitluck S."/>
            <person name="Held B."/>
            <person name="Brettin T."/>
            <person name="Tapia R."/>
            <person name="Ivanova N."/>
            <person name="Mikhailova N."/>
            <person name="Pati A."/>
            <person name="Liolios K."/>
            <person name="Chen A."/>
            <person name="Palaniappan K."/>
            <person name="Land M."/>
            <person name="Hauser L."/>
            <person name="Chang Y.J."/>
            <person name="Jeffries C.D."/>
            <person name="Rohde M."/>
            <person name="Goker M."/>
            <person name="Bristow J."/>
            <person name="Eisen J.A."/>
            <person name="Markowitz V."/>
            <person name="Hugenholtz P."/>
            <person name="Klenk H.P."/>
            <person name="Kyrpides N.C."/>
        </authorList>
    </citation>
    <scope>NUCLEOTIDE SEQUENCE [LARGE SCALE GENOMIC DNA]</scope>
    <source>
        <strain evidence="4">DSM 45221 / IAM 15411 / JCM 23193 / KCTC 12865</strain>
    </source>
</reference>
<dbReference type="NCBIfam" id="TIGR02097">
    <property type="entry name" value="yccV"/>
    <property type="match status" value="1"/>
</dbReference>
<dbReference type="PANTHER" id="PTHR48439">
    <property type="entry name" value="HEMIMETHYLATED DNA-BINDING DOMAIN-CONTAINING PROTEIN"/>
    <property type="match status" value="1"/>
</dbReference>
<keyword evidence="4" id="KW-1185">Reference proteome</keyword>
<organism evidence="3 4">
    <name type="scientific">Coraliomargarita akajimensis (strain DSM 45221 / IAM 15411 / JCM 23193 / KCTC 12865 / 04OKA010-24)</name>
    <dbReference type="NCBI Taxonomy" id="583355"/>
    <lineage>
        <taxon>Bacteria</taxon>
        <taxon>Pseudomonadati</taxon>
        <taxon>Verrucomicrobiota</taxon>
        <taxon>Opitutia</taxon>
        <taxon>Puniceicoccales</taxon>
        <taxon>Coraliomargaritaceae</taxon>
        <taxon>Coraliomargarita</taxon>
    </lineage>
</organism>
<dbReference type="KEGG" id="caa:Caka_2087"/>
<dbReference type="eggNOG" id="COG3785">
    <property type="taxonomic scope" value="Bacteria"/>
</dbReference>
<evidence type="ECO:0000313" key="3">
    <source>
        <dbReference type="EMBL" id="ADE55105.1"/>
    </source>
</evidence>
<name>D5ELG9_CORAD</name>
<evidence type="ECO:0000259" key="2">
    <source>
        <dbReference type="SMART" id="SM00992"/>
    </source>
</evidence>
<evidence type="ECO:0000313" key="4">
    <source>
        <dbReference type="Proteomes" id="UP000000925"/>
    </source>
</evidence>
<dbReference type="InterPro" id="IPR036623">
    <property type="entry name" value="Hemimethylated_DNA-bd_sf"/>
</dbReference>
<dbReference type="RefSeq" id="WP_013043827.1">
    <property type="nucleotide sequence ID" value="NC_014008.1"/>
</dbReference>
<dbReference type="Gene3D" id="2.30.30.390">
    <property type="entry name" value="Hemimethylated DNA-binding domain"/>
    <property type="match status" value="1"/>
</dbReference>
<dbReference type="HOGENOM" id="CLU_123865_0_1_0"/>
<dbReference type="InterPro" id="IPR011722">
    <property type="entry name" value="Hemimethylated_DNA-bd_dom"/>
</dbReference>
<proteinExistence type="predicted"/>
<dbReference type="AlphaFoldDB" id="D5ELG9"/>
<accession>D5ELG9</accession>
<sequence>MLIGITDLQGGSLAPVLYEIGSVVTHKLYGYRGVVVAYDPQCMAGNTWYMANKTQPPKDQPWYHVLVHESGGLSTYVAQSNLAHDHSGKPIIHPRLDSYFAEFRDGAYRAHSANAE</sequence>
<protein>
    <recommendedName>
        <fullName evidence="1">Heat shock protein HspQ</fullName>
    </recommendedName>
</protein>
<dbReference type="SUPFAM" id="SSF141255">
    <property type="entry name" value="YccV-like"/>
    <property type="match status" value="1"/>
</dbReference>
<evidence type="ECO:0000256" key="1">
    <source>
        <dbReference type="NCBIfam" id="TIGR02097"/>
    </source>
</evidence>
<gene>
    <name evidence="3" type="ordered locus">Caka_2087</name>
</gene>
<dbReference type="InterPro" id="IPR053189">
    <property type="entry name" value="Clp_protease_adapter_ClpF"/>
</dbReference>
<dbReference type="STRING" id="583355.Caka_2087"/>
<feature type="domain" description="Hemimethylated DNA-binding" evidence="2">
    <location>
        <begin position="15"/>
        <end position="111"/>
    </location>
</feature>
<dbReference type="EMBL" id="CP001998">
    <property type="protein sequence ID" value="ADE55105.1"/>
    <property type="molecule type" value="Genomic_DNA"/>
</dbReference>
<dbReference type="Proteomes" id="UP000000925">
    <property type="component" value="Chromosome"/>
</dbReference>
<dbReference type="Pfam" id="PF08755">
    <property type="entry name" value="YccV-like"/>
    <property type="match status" value="1"/>
</dbReference>
<dbReference type="PANTHER" id="PTHR48439:SF1">
    <property type="entry name" value="HEMIMETHYLATED DNA-BINDING DOMAIN-CONTAINING PROTEIN"/>
    <property type="match status" value="1"/>
</dbReference>